<dbReference type="AlphaFoldDB" id="A0A9P0F872"/>
<dbReference type="PANTHER" id="PTHR48041">
    <property type="entry name" value="ABC TRANSPORTER G FAMILY MEMBER 28"/>
    <property type="match status" value="1"/>
</dbReference>
<dbReference type="PROSITE" id="PS50893">
    <property type="entry name" value="ABC_TRANSPORTER_2"/>
    <property type="match status" value="1"/>
</dbReference>
<keyword evidence="7 9" id="KW-1133">Transmembrane helix</keyword>
<dbReference type="Pfam" id="PF19055">
    <property type="entry name" value="ABC2_membrane_7"/>
    <property type="match status" value="1"/>
</dbReference>
<evidence type="ECO:0000256" key="2">
    <source>
        <dbReference type="ARBA" id="ARBA00005814"/>
    </source>
</evidence>
<dbReference type="Gene3D" id="3.40.50.300">
    <property type="entry name" value="P-loop containing nucleotide triphosphate hydrolases"/>
    <property type="match status" value="1"/>
</dbReference>
<comment type="subcellular location">
    <subcellularLocation>
        <location evidence="1">Membrane</location>
        <topology evidence="1">Multi-pass membrane protein</topology>
    </subcellularLocation>
</comment>
<keyword evidence="6" id="KW-0067">ATP-binding</keyword>
<evidence type="ECO:0000256" key="4">
    <source>
        <dbReference type="ARBA" id="ARBA00022692"/>
    </source>
</evidence>
<dbReference type="EMBL" id="OU963868">
    <property type="protein sequence ID" value="CAH0393797.1"/>
    <property type="molecule type" value="Genomic_DNA"/>
</dbReference>
<feature type="transmembrane region" description="Helical" evidence="9">
    <location>
        <begin position="476"/>
        <end position="496"/>
    </location>
</feature>
<dbReference type="PROSITE" id="PS00211">
    <property type="entry name" value="ABC_TRANSPORTER_1"/>
    <property type="match status" value="1"/>
</dbReference>
<dbReference type="GO" id="GO:0016887">
    <property type="term" value="F:ATP hydrolysis activity"/>
    <property type="evidence" value="ECO:0007669"/>
    <property type="project" value="InterPro"/>
</dbReference>
<dbReference type="SMART" id="SM00382">
    <property type="entry name" value="AAA"/>
    <property type="match status" value="1"/>
</dbReference>
<dbReference type="Pfam" id="PF01061">
    <property type="entry name" value="ABC2_membrane"/>
    <property type="match status" value="1"/>
</dbReference>
<feature type="domain" description="ABC transporter" evidence="10">
    <location>
        <begin position="33"/>
        <end position="282"/>
    </location>
</feature>
<dbReference type="InterPro" id="IPR043926">
    <property type="entry name" value="ABCG_dom"/>
</dbReference>
<dbReference type="Pfam" id="PF00005">
    <property type="entry name" value="ABC_tran"/>
    <property type="match status" value="1"/>
</dbReference>
<evidence type="ECO:0000313" key="11">
    <source>
        <dbReference type="EMBL" id="CAH0393797.1"/>
    </source>
</evidence>
<evidence type="ECO:0000313" key="12">
    <source>
        <dbReference type="Proteomes" id="UP001152759"/>
    </source>
</evidence>
<evidence type="ECO:0000259" key="10">
    <source>
        <dbReference type="PROSITE" id="PS50893"/>
    </source>
</evidence>
<evidence type="ECO:0000256" key="8">
    <source>
        <dbReference type="ARBA" id="ARBA00023136"/>
    </source>
</evidence>
<sequence length="645" mass="71464">MTMESYQSFRDSYNSVTNNGAHISNVSKIPLVLSWHNLTVSVPKTENGKGFWGSQVVSKSNVLNKVSGCIEGGTLMAIMGPSGCGKTTLLATISKRVQGNVTGEILLNGSSISVELMNKISGFVPQQDLCIETLTVVEHMQLMAKLKMDRRLRAAQRTRKITSLITELGLTKCSYTQLSALSGGERRRVALAVQLITDPAILFCDEPTTGLDSYSACVVVEKLRELATRGKAVVCSIHQPASGIFDLFHSVLFLVPGGKIAYNGPVDKAVQYFNELNMVCPPAYNVAEFLVSQLALKQHQSADGSKLDEICSYFESSDIGRKLNKFLEAQLPGTGCSNWSSNNSESSMPQPEDEFIKYMHIQSPSQMMQLYWLLWRSLIDKIRRPQEEMLKLSLYVFIALLVSTPYSGLIINQEGIQNMQGFLYLVIVETVFTFSYRVCNTFSGELPILLREIGNGLYKPGPYYLSKILILLPESILEPLLFATIVFNIAGLFGGFLGFCKFALPIICSAIAASAYGCCISAVFEKIEFAALVSVPIEFITLTFCGLFISLNSAPWQFFWVRYVSMFYYGIEAVSILQWSAVDHIPCSEKEDIPCFSSGDSVLQLYGYSPNNLLLDLLGLSLIYCTAHMAGYFAFQRRSKKQATY</sequence>
<evidence type="ECO:0000256" key="9">
    <source>
        <dbReference type="SAM" id="Phobius"/>
    </source>
</evidence>
<evidence type="ECO:0000256" key="1">
    <source>
        <dbReference type="ARBA" id="ARBA00004141"/>
    </source>
</evidence>
<dbReference type="InterPro" id="IPR050352">
    <property type="entry name" value="ABCG_transporters"/>
</dbReference>
<evidence type="ECO:0000256" key="7">
    <source>
        <dbReference type="ARBA" id="ARBA00022989"/>
    </source>
</evidence>
<organism evidence="11 12">
    <name type="scientific">Bemisia tabaci</name>
    <name type="common">Sweetpotato whitefly</name>
    <name type="synonym">Aleurodes tabaci</name>
    <dbReference type="NCBI Taxonomy" id="7038"/>
    <lineage>
        <taxon>Eukaryota</taxon>
        <taxon>Metazoa</taxon>
        <taxon>Ecdysozoa</taxon>
        <taxon>Arthropoda</taxon>
        <taxon>Hexapoda</taxon>
        <taxon>Insecta</taxon>
        <taxon>Pterygota</taxon>
        <taxon>Neoptera</taxon>
        <taxon>Paraneoptera</taxon>
        <taxon>Hemiptera</taxon>
        <taxon>Sternorrhyncha</taxon>
        <taxon>Aleyrodoidea</taxon>
        <taxon>Aleyrodidae</taxon>
        <taxon>Aleyrodinae</taxon>
        <taxon>Bemisia</taxon>
    </lineage>
</organism>
<reference evidence="11" key="1">
    <citation type="submission" date="2021-12" db="EMBL/GenBank/DDBJ databases">
        <authorList>
            <person name="King R."/>
        </authorList>
    </citation>
    <scope>NUCLEOTIDE SEQUENCE</scope>
</reference>
<dbReference type="InterPro" id="IPR013525">
    <property type="entry name" value="ABC2_TM"/>
</dbReference>
<dbReference type="InterPro" id="IPR003593">
    <property type="entry name" value="AAA+_ATPase"/>
</dbReference>
<feature type="transmembrane region" description="Helical" evidence="9">
    <location>
        <begin position="613"/>
        <end position="635"/>
    </location>
</feature>
<keyword evidence="4 9" id="KW-0812">Transmembrane</keyword>
<dbReference type="Proteomes" id="UP001152759">
    <property type="component" value="Chromosome 7"/>
</dbReference>
<dbReference type="GO" id="GO:0005524">
    <property type="term" value="F:ATP binding"/>
    <property type="evidence" value="ECO:0007669"/>
    <property type="project" value="UniProtKB-KW"/>
</dbReference>
<dbReference type="InterPro" id="IPR027417">
    <property type="entry name" value="P-loop_NTPase"/>
</dbReference>
<proteinExistence type="inferred from homology"/>
<protein>
    <recommendedName>
        <fullName evidence="10">ABC transporter domain-containing protein</fullName>
    </recommendedName>
</protein>
<dbReference type="PANTHER" id="PTHR48041:SF116">
    <property type="entry name" value="PROTEIN BROWN"/>
    <property type="match status" value="1"/>
</dbReference>
<accession>A0A9P0F872</accession>
<keyword evidence="12" id="KW-1185">Reference proteome</keyword>
<dbReference type="GO" id="GO:0005886">
    <property type="term" value="C:plasma membrane"/>
    <property type="evidence" value="ECO:0007669"/>
    <property type="project" value="TreeGrafter"/>
</dbReference>
<keyword evidence="5" id="KW-0547">Nucleotide-binding</keyword>
<evidence type="ECO:0000256" key="3">
    <source>
        <dbReference type="ARBA" id="ARBA00022448"/>
    </source>
</evidence>
<gene>
    <name evidence="11" type="ORF">BEMITA_LOCUS12159</name>
</gene>
<dbReference type="SUPFAM" id="SSF52540">
    <property type="entry name" value="P-loop containing nucleoside triphosphate hydrolases"/>
    <property type="match status" value="1"/>
</dbReference>
<evidence type="ECO:0000256" key="5">
    <source>
        <dbReference type="ARBA" id="ARBA00022741"/>
    </source>
</evidence>
<comment type="similarity">
    <text evidence="2">Belongs to the ABC transporter superfamily. ABCG family. Eye pigment precursor importer (TC 3.A.1.204) subfamily.</text>
</comment>
<dbReference type="GO" id="GO:0140359">
    <property type="term" value="F:ABC-type transporter activity"/>
    <property type="evidence" value="ECO:0007669"/>
    <property type="project" value="InterPro"/>
</dbReference>
<name>A0A9P0F872_BEMTA</name>
<evidence type="ECO:0000256" key="6">
    <source>
        <dbReference type="ARBA" id="ARBA00022840"/>
    </source>
</evidence>
<feature type="transmembrane region" description="Helical" evidence="9">
    <location>
        <begin position="502"/>
        <end position="524"/>
    </location>
</feature>
<keyword evidence="8 9" id="KW-0472">Membrane</keyword>
<dbReference type="InterPro" id="IPR003439">
    <property type="entry name" value="ABC_transporter-like_ATP-bd"/>
</dbReference>
<dbReference type="KEGG" id="btab:109035815"/>
<keyword evidence="3" id="KW-0813">Transport</keyword>
<feature type="transmembrane region" description="Helical" evidence="9">
    <location>
        <begin position="531"/>
        <end position="551"/>
    </location>
</feature>
<dbReference type="InterPro" id="IPR017871">
    <property type="entry name" value="ABC_transporter-like_CS"/>
</dbReference>